<dbReference type="EMBL" id="NIRJ01000001">
    <property type="protein sequence ID" value="PHH97782.1"/>
    <property type="molecule type" value="Genomic_DNA"/>
</dbReference>
<evidence type="ECO:0000313" key="3">
    <source>
        <dbReference type="Proteomes" id="UP000225199"/>
    </source>
</evidence>
<evidence type="ECO:0000256" key="1">
    <source>
        <dbReference type="ARBA" id="ARBA00009990"/>
    </source>
</evidence>
<protein>
    <recommendedName>
        <fullName evidence="4">Preprotein translocase subunit SecB</fullName>
    </recommendedName>
</protein>
<dbReference type="InterPro" id="IPR035958">
    <property type="entry name" value="SecB-like_sf"/>
</dbReference>
<dbReference type="Proteomes" id="UP000225199">
    <property type="component" value="Unassembled WGS sequence"/>
</dbReference>
<accession>A0A2C6B0J2</accession>
<dbReference type="Gene3D" id="3.10.420.10">
    <property type="entry name" value="SecB-like"/>
    <property type="match status" value="1"/>
</dbReference>
<evidence type="ECO:0000313" key="2">
    <source>
        <dbReference type="EMBL" id="PHH97782.1"/>
    </source>
</evidence>
<comment type="similarity">
    <text evidence="1">Belongs to the SecB family.</text>
</comment>
<dbReference type="AlphaFoldDB" id="A0A2C6B0J2"/>
<organism evidence="2 3">
    <name type="scientific">Fusobacterium nucleatum subsp. polymorphum</name>
    <name type="common">Fusobacterium polymorphum</name>
    <dbReference type="NCBI Taxonomy" id="76857"/>
    <lineage>
        <taxon>Bacteria</taxon>
        <taxon>Fusobacteriati</taxon>
        <taxon>Fusobacteriota</taxon>
        <taxon>Fusobacteriia</taxon>
        <taxon>Fusobacteriales</taxon>
        <taxon>Fusobacteriaceae</taxon>
        <taxon>Fusobacterium</taxon>
    </lineage>
</organism>
<dbReference type="GO" id="GO:0051082">
    <property type="term" value="F:unfolded protein binding"/>
    <property type="evidence" value="ECO:0007669"/>
    <property type="project" value="InterPro"/>
</dbReference>
<gene>
    <name evidence="2" type="ORF">CA840_11055</name>
</gene>
<dbReference type="GO" id="GO:0051262">
    <property type="term" value="P:protein tetramerization"/>
    <property type="evidence" value="ECO:0007669"/>
    <property type="project" value="InterPro"/>
</dbReference>
<proteinExistence type="inferred from homology"/>
<sequence>MNESQFLKFNGYEIEQIRFSVNKDFTRENSKIIPKFAFGLISSKENNKKYNVIIGVFYEKEDNQPFLLNLIVRGFFEIGELGNTQILSNAFAILFPYVRSIITDITKHSIVPLVLPTINIAEAIENLEEIMIDSENFKDPN</sequence>
<name>A0A2C6B0J2_FUSNP</name>
<dbReference type="InterPro" id="IPR003708">
    <property type="entry name" value="SecB"/>
</dbReference>
<dbReference type="RefSeq" id="WP_098979513.1">
    <property type="nucleotide sequence ID" value="NZ_NIRJ01000001.1"/>
</dbReference>
<dbReference type="Pfam" id="PF02556">
    <property type="entry name" value="SecB"/>
    <property type="match status" value="1"/>
</dbReference>
<reference evidence="2 3" key="1">
    <citation type="submission" date="2017-06" db="EMBL/GenBank/DDBJ databases">
        <title>Draft genome sequence of Fusobacterium nucleatum subsp. polymorphum KCOM 1002 (=ChDC F175).</title>
        <authorList>
            <person name="Kook J.-K."/>
            <person name="Park S.-N."/>
            <person name="Lim Y.K."/>
            <person name="Roh H."/>
        </authorList>
    </citation>
    <scope>NUCLEOTIDE SEQUENCE [LARGE SCALE GENOMIC DNA]</scope>
    <source>
        <strain evidence="3">KCOM 1002 (ChDC F175)</strain>
    </source>
</reference>
<evidence type="ECO:0008006" key="4">
    <source>
        <dbReference type="Google" id="ProtNLM"/>
    </source>
</evidence>
<comment type="caution">
    <text evidence="2">The sequence shown here is derived from an EMBL/GenBank/DDBJ whole genome shotgun (WGS) entry which is preliminary data.</text>
</comment>
<dbReference type="SUPFAM" id="SSF54611">
    <property type="entry name" value="SecB-like"/>
    <property type="match status" value="1"/>
</dbReference>
<dbReference type="GO" id="GO:0015031">
    <property type="term" value="P:protein transport"/>
    <property type="evidence" value="ECO:0007669"/>
    <property type="project" value="InterPro"/>
</dbReference>